<dbReference type="GO" id="GO:0003700">
    <property type="term" value="F:DNA-binding transcription factor activity"/>
    <property type="evidence" value="ECO:0007669"/>
    <property type="project" value="InterPro"/>
</dbReference>
<dbReference type="Proteomes" id="UP000232323">
    <property type="component" value="Unassembled WGS sequence"/>
</dbReference>
<dbReference type="GO" id="GO:0003677">
    <property type="term" value="F:DNA binding"/>
    <property type="evidence" value="ECO:0007669"/>
    <property type="project" value="InterPro"/>
</dbReference>
<dbReference type="EMBL" id="BEGY01000001">
    <property type="protein sequence ID" value="GAX72565.1"/>
    <property type="molecule type" value="Genomic_DNA"/>
</dbReference>
<feature type="coiled-coil region" evidence="4">
    <location>
        <begin position="286"/>
        <end position="313"/>
    </location>
</feature>
<reference evidence="7 8" key="1">
    <citation type="submission" date="2017-08" db="EMBL/GenBank/DDBJ databases">
        <title>Acidophilic green algal genome provides insights into adaptation to an acidic environment.</title>
        <authorList>
            <person name="Hirooka S."/>
            <person name="Hirose Y."/>
            <person name="Kanesaki Y."/>
            <person name="Higuchi S."/>
            <person name="Fujiwara T."/>
            <person name="Onuma R."/>
            <person name="Era A."/>
            <person name="Ohbayashi R."/>
            <person name="Uzuka A."/>
            <person name="Nozaki H."/>
            <person name="Yoshikawa H."/>
            <person name="Miyagishima S.Y."/>
        </authorList>
    </citation>
    <scope>NUCLEOTIDE SEQUENCE [LARGE SCALE GENOMIC DNA]</scope>
    <source>
        <strain evidence="7 8">NIES-2499</strain>
    </source>
</reference>
<feature type="compositionally biased region" description="Basic and acidic residues" evidence="5">
    <location>
        <begin position="502"/>
        <end position="512"/>
    </location>
</feature>
<dbReference type="Gene3D" id="1.10.10.60">
    <property type="entry name" value="Homeodomain-like"/>
    <property type="match status" value="1"/>
</dbReference>
<feature type="domain" description="HTH myb-type" evidence="6">
    <location>
        <begin position="129"/>
        <end position="186"/>
    </location>
</feature>
<dbReference type="AlphaFoldDB" id="A0A250WP10"/>
<feature type="region of interest" description="Disordered" evidence="5">
    <location>
        <begin position="187"/>
        <end position="259"/>
    </location>
</feature>
<feature type="compositionally biased region" description="Polar residues" evidence="5">
    <location>
        <begin position="111"/>
        <end position="123"/>
    </location>
</feature>
<dbReference type="PANTHER" id="PTHR31499">
    <property type="entry name" value="MYB FAMILY TRANSCRIPTION FACTOR PHL11"/>
    <property type="match status" value="1"/>
</dbReference>
<organism evidence="7 8">
    <name type="scientific">Chlamydomonas eustigma</name>
    <dbReference type="NCBI Taxonomy" id="1157962"/>
    <lineage>
        <taxon>Eukaryota</taxon>
        <taxon>Viridiplantae</taxon>
        <taxon>Chlorophyta</taxon>
        <taxon>core chlorophytes</taxon>
        <taxon>Chlorophyceae</taxon>
        <taxon>CS clade</taxon>
        <taxon>Chlamydomonadales</taxon>
        <taxon>Chlamydomonadaceae</taxon>
        <taxon>Chlamydomonas</taxon>
    </lineage>
</organism>
<comment type="caution">
    <text evidence="7">The sequence shown here is derived from an EMBL/GenBank/DDBJ whole genome shotgun (WGS) entry which is preliminary data.</text>
</comment>
<feature type="region of interest" description="Disordered" evidence="5">
    <location>
        <begin position="397"/>
        <end position="426"/>
    </location>
</feature>
<feature type="region of interest" description="Disordered" evidence="5">
    <location>
        <begin position="86"/>
        <end position="123"/>
    </location>
</feature>
<keyword evidence="4" id="KW-0175">Coiled coil</keyword>
<dbReference type="PANTHER" id="PTHR31499:SF11">
    <property type="entry name" value="MYB FAMILY TRANSCRIPTION FACTOR PHL8"/>
    <property type="match status" value="1"/>
</dbReference>
<evidence type="ECO:0000256" key="5">
    <source>
        <dbReference type="SAM" id="MobiDB-lite"/>
    </source>
</evidence>
<dbReference type="FunFam" id="1.10.10.60:FF:000002">
    <property type="entry name" value="Myb family transcription factor"/>
    <property type="match status" value="1"/>
</dbReference>
<name>A0A250WP10_9CHLO</name>
<evidence type="ECO:0000256" key="4">
    <source>
        <dbReference type="SAM" id="Coils"/>
    </source>
</evidence>
<dbReference type="InterPro" id="IPR046955">
    <property type="entry name" value="PHR1-like"/>
</dbReference>
<evidence type="ECO:0000256" key="3">
    <source>
        <dbReference type="ARBA" id="ARBA00023242"/>
    </source>
</evidence>
<evidence type="ECO:0000259" key="6">
    <source>
        <dbReference type="PROSITE" id="PS51294"/>
    </source>
</evidence>
<feature type="compositionally biased region" description="Pro residues" evidence="5">
    <location>
        <begin position="241"/>
        <end position="252"/>
    </location>
</feature>
<accession>A0A250WP10</accession>
<dbReference type="SUPFAM" id="SSF46689">
    <property type="entry name" value="Homeodomain-like"/>
    <property type="match status" value="1"/>
</dbReference>
<evidence type="ECO:0000256" key="1">
    <source>
        <dbReference type="ARBA" id="ARBA00023015"/>
    </source>
</evidence>
<sequence length="706" mass="74495">MFVPSWTSSNTNQLKAGNKELSLGKASEVNPTILDLSSLQSQGFRLVPSSELQRGTTPVLIPSQHSNIVERHNFKIVHVHNTPHDVHPAHSQSGPTTHFLKSEHGSPYEDVQTSSGGQKHNANATGWHKRRLRWTPELHKRFVHCVMQLGGPDKATPKGIMSLMKIDKLTIYHVKSHLQKYRMNSKMAPDANGADNMLDDSTEDSDSGVDERFIHKQGRSRNMGTGRADVGRALPMQYTAPQPPRPPAPPAPQSALPQRPAHLHTSLTRHFDASFDQDPQSMRLEILSLRREVQDKTRRMHELEELVQELGRRLMSQHPQPQHHPMPMHMALGGGVGGGAVNLNMPVHYSTSQQPSQGENKGVVMMPQPQQGALRQHAVEPQHHSQQISHLLPGHLSRQQADAAGEAADSAMQQADAAGQAGDSAMELGDDADCKLAAAALESMRAGRSPKDTPTAAAAAAAPAAPACDDSNGNDSVTCHKILDGQSSPTGQGRTSSDGDNSEAKEGEKSMEPVECGVTESTANAGLHQRLPSIQDNTCNSKQQFTLQLEAPDKQYMPFSFLNIGGTGGGGGGVVQMLHPAAGPVGSGGVQLMLARPGQYALAAGTGSGYHGGGSAAMQGFQIMQLGGVDGTSFVYLGGGNQPTILQALGGGGATTTGAEQHSGGVMTSSAQLGSTIFPPLLYWAAGGGGGDTAAAAGGGGNREPC</sequence>
<feature type="compositionally biased region" description="Polar residues" evidence="5">
    <location>
        <begin position="485"/>
        <end position="499"/>
    </location>
</feature>
<dbReference type="OrthoDB" id="551907at2759"/>
<evidence type="ECO:0000256" key="2">
    <source>
        <dbReference type="ARBA" id="ARBA00023163"/>
    </source>
</evidence>
<dbReference type="Pfam" id="PF00249">
    <property type="entry name" value="Myb_DNA-binding"/>
    <property type="match status" value="1"/>
</dbReference>
<dbReference type="InterPro" id="IPR017930">
    <property type="entry name" value="Myb_dom"/>
</dbReference>
<dbReference type="InterPro" id="IPR006447">
    <property type="entry name" value="Myb_dom_plants"/>
</dbReference>
<keyword evidence="3" id="KW-0539">Nucleus</keyword>
<keyword evidence="1" id="KW-0805">Transcription regulation</keyword>
<gene>
    <name evidence="7" type="ORF">CEUSTIGMA_g21.t1</name>
</gene>
<feature type="compositionally biased region" description="Low complexity" evidence="5">
    <location>
        <begin position="399"/>
        <end position="426"/>
    </location>
</feature>
<proteinExistence type="predicted"/>
<feature type="region of interest" description="Disordered" evidence="5">
    <location>
        <begin position="478"/>
        <end position="515"/>
    </location>
</feature>
<feature type="compositionally biased region" description="Acidic residues" evidence="5">
    <location>
        <begin position="197"/>
        <end position="208"/>
    </location>
</feature>
<keyword evidence="8" id="KW-1185">Reference proteome</keyword>
<dbReference type="STRING" id="1157962.A0A250WP10"/>
<dbReference type="NCBIfam" id="TIGR01557">
    <property type="entry name" value="myb_SHAQKYF"/>
    <property type="match status" value="1"/>
</dbReference>
<dbReference type="InterPro" id="IPR009057">
    <property type="entry name" value="Homeodomain-like_sf"/>
</dbReference>
<dbReference type="InterPro" id="IPR001005">
    <property type="entry name" value="SANT/Myb"/>
</dbReference>
<evidence type="ECO:0000313" key="7">
    <source>
        <dbReference type="EMBL" id="GAX72565.1"/>
    </source>
</evidence>
<dbReference type="PROSITE" id="PS51294">
    <property type="entry name" value="HTH_MYB"/>
    <property type="match status" value="1"/>
</dbReference>
<protein>
    <recommendedName>
        <fullName evidence="6">HTH myb-type domain-containing protein</fullName>
    </recommendedName>
</protein>
<keyword evidence="2" id="KW-0804">Transcription</keyword>
<evidence type="ECO:0000313" key="8">
    <source>
        <dbReference type="Proteomes" id="UP000232323"/>
    </source>
</evidence>